<feature type="region of interest" description="Disordered" evidence="5">
    <location>
        <begin position="514"/>
        <end position="535"/>
    </location>
</feature>
<comment type="subcellular location">
    <subcellularLocation>
        <location evidence="1">Nucleus</location>
    </subcellularLocation>
</comment>
<sequence length="535" mass="58864">MSLLRSLSRCFHGETKLSRSGRPKDGPEAWNVAAAAKHLHISTKSSQHQTLFPLFLASTDLFRAPILIKTMSKNMASWFMSLLRSLSGFFHGETKGSRSGRPEDGPEAWNLAAAKHFSNKYKRLHQNQTLFPLFPAPSDPTRAPILVPDLRISTIAASHSHTAPSSPCSSSEMAKASTGHHDEFEDDDEVSHGGELAVKVEGQGREKNRSKHSETEQRRRSKINERQALQAQSFTLSISSTPLIVLCRSWFYIVRFSVLLELEKFLIRMPIVTMYLPGKMLRDIIPQNDQKRDKASLLLEVIEYINFLQEKVNLYEGSYQGWSPEPTKLVPWKNHNRSGENLADQSQVMNNGSGNENNVVVSPAMLPNTQNSLDHIAGLATQLVPNVQQQCILDSIGSGVPTQPLQESIIDVRNMASRPQFPSLAGITSSTVSDGKLNKQDEHSGSGSISSAYSQGVLNNLTQALQSAGLDLSLASISVQMDVANRASSGLTSVASSSKARVNRSMNNQMMTQAQVSTCDGGFEPAHKRFRTRDG</sequence>
<reference evidence="7 8" key="1">
    <citation type="submission" date="2018-10" db="EMBL/GenBank/DDBJ databases">
        <title>A high-quality apple genome assembly.</title>
        <authorList>
            <person name="Hu J."/>
        </authorList>
    </citation>
    <scope>NUCLEOTIDE SEQUENCE [LARGE SCALE GENOMIC DNA]</scope>
    <source>
        <strain evidence="8">cv. HFTH1</strain>
        <tissue evidence="7">Young leaf</tissue>
    </source>
</reference>
<feature type="compositionally biased region" description="Low complexity" evidence="5">
    <location>
        <begin position="158"/>
        <end position="171"/>
    </location>
</feature>
<dbReference type="CDD" id="cd11453">
    <property type="entry name" value="bHLH_AtBIM_like"/>
    <property type="match status" value="1"/>
</dbReference>
<evidence type="ECO:0000256" key="3">
    <source>
        <dbReference type="ARBA" id="ARBA00023163"/>
    </source>
</evidence>
<evidence type="ECO:0000256" key="5">
    <source>
        <dbReference type="SAM" id="MobiDB-lite"/>
    </source>
</evidence>
<dbReference type="SUPFAM" id="SSF47459">
    <property type="entry name" value="HLH, helix-loop-helix DNA-binding domain"/>
    <property type="match status" value="1"/>
</dbReference>
<gene>
    <name evidence="7" type="ORF">DVH24_032073</name>
</gene>
<evidence type="ECO:0000256" key="2">
    <source>
        <dbReference type="ARBA" id="ARBA00023015"/>
    </source>
</evidence>
<dbReference type="InterPro" id="IPR011598">
    <property type="entry name" value="bHLH_dom"/>
</dbReference>
<feature type="domain" description="BHLH" evidence="6">
    <location>
        <begin position="207"/>
        <end position="308"/>
    </location>
</feature>
<accession>A0A498J3F4</accession>
<dbReference type="PANTHER" id="PTHR46412">
    <property type="entry name" value="BES1-INTERACTING MYC-LIKE PROTEIN"/>
    <property type="match status" value="1"/>
</dbReference>
<feature type="region of interest" description="Disordered" evidence="5">
    <location>
        <begin position="424"/>
        <end position="449"/>
    </location>
</feature>
<dbReference type="GO" id="GO:0005634">
    <property type="term" value="C:nucleus"/>
    <property type="evidence" value="ECO:0007669"/>
    <property type="project" value="UniProtKB-SubCell"/>
</dbReference>
<dbReference type="Proteomes" id="UP000290289">
    <property type="component" value="Chromosome 9"/>
</dbReference>
<evidence type="ECO:0000313" key="8">
    <source>
        <dbReference type="Proteomes" id="UP000290289"/>
    </source>
</evidence>
<keyword evidence="4" id="KW-0539">Nucleus</keyword>
<dbReference type="PROSITE" id="PS50888">
    <property type="entry name" value="BHLH"/>
    <property type="match status" value="1"/>
</dbReference>
<evidence type="ECO:0000256" key="1">
    <source>
        <dbReference type="ARBA" id="ARBA00004123"/>
    </source>
</evidence>
<evidence type="ECO:0000256" key="4">
    <source>
        <dbReference type="ARBA" id="ARBA00023242"/>
    </source>
</evidence>
<keyword evidence="2" id="KW-0805">Transcription regulation</keyword>
<proteinExistence type="predicted"/>
<dbReference type="InterPro" id="IPR044295">
    <property type="entry name" value="BIM1/2/3"/>
</dbReference>
<evidence type="ECO:0000259" key="6">
    <source>
        <dbReference type="PROSITE" id="PS50888"/>
    </source>
</evidence>
<evidence type="ECO:0000313" key="7">
    <source>
        <dbReference type="EMBL" id="RXH89716.1"/>
    </source>
</evidence>
<dbReference type="EMBL" id="RDQH01000335">
    <property type="protein sequence ID" value="RXH89716.1"/>
    <property type="molecule type" value="Genomic_DNA"/>
</dbReference>
<protein>
    <recommendedName>
        <fullName evidence="6">BHLH domain-containing protein</fullName>
    </recommendedName>
</protein>
<dbReference type="InterPro" id="IPR036638">
    <property type="entry name" value="HLH_DNA-bd_sf"/>
</dbReference>
<keyword evidence="3" id="KW-0804">Transcription</keyword>
<dbReference type="GO" id="GO:0006351">
    <property type="term" value="P:DNA-templated transcription"/>
    <property type="evidence" value="ECO:0007669"/>
    <property type="project" value="InterPro"/>
</dbReference>
<feature type="region of interest" description="Disordered" evidence="5">
    <location>
        <begin position="158"/>
        <end position="224"/>
    </location>
</feature>
<dbReference type="AlphaFoldDB" id="A0A498J3F4"/>
<dbReference type="PANTHER" id="PTHR46412:SF9">
    <property type="entry name" value="TRANSCRIPTION FACTOR BIM3"/>
    <property type="match status" value="1"/>
</dbReference>
<keyword evidence="8" id="KW-1185">Reference proteome</keyword>
<dbReference type="Gene3D" id="4.10.280.10">
    <property type="entry name" value="Helix-loop-helix DNA-binding domain"/>
    <property type="match status" value="1"/>
</dbReference>
<dbReference type="STRING" id="3750.A0A498J3F4"/>
<dbReference type="GO" id="GO:0046983">
    <property type="term" value="F:protein dimerization activity"/>
    <property type="evidence" value="ECO:0007669"/>
    <property type="project" value="InterPro"/>
</dbReference>
<feature type="compositionally biased region" description="Basic and acidic residues" evidence="5">
    <location>
        <begin position="202"/>
        <end position="224"/>
    </location>
</feature>
<dbReference type="Pfam" id="PF00010">
    <property type="entry name" value="HLH"/>
    <property type="match status" value="1"/>
</dbReference>
<dbReference type="GO" id="GO:0003700">
    <property type="term" value="F:DNA-binding transcription factor activity"/>
    <property type="evidence" value="ECO:0007669"/>
    <property type="project" value="InterPro"/>
</dbReference>
<organism evidence="7 8">
    <name type="scientific">Malus domestica</name>
    <name type="common">Apple</name>
    <name type="synonym">Pyrus malus</name>
    <dbReference type="NCBI Taxonomy" id="3750"/>
    <lineage>
        <taxon>Eukaryota</taxon>
        <taxon>Viridiplantae</taxon>
        <taxon>Streptophyta</taxon>
        <taxon>Embryophyta</taxon>
        <taxon>Tracheophyta</taxon>
        <taxon>Spermatophyta</taxon>
        <taxon>Magnoliopsida</taxon>
        <taxon>eudicotyledons</taxon>
        <taxon>Gunneridae</taxon>
        <taxon>Pentapetalae</taxon>
        <taxon>rosids</taxon>
        <taxon>fabids</taxon>
        <taxon>Rosales</taxon>
        <taxon>Rosaceae</taxon>
        <taxon>Amygdaloideae</taxon>
        <taxon>Maleae</taxon>
        <taxon>Malus</taxon>
    </lineage>
</organism>
<name>A0A498J3F4_MALDO</name>
<comment type="caution">
    <text evidence="7">The sequence shown here is derived from an EMBL/GenBank/DDBJ whole genome shotgun (WGS) entry which is preliminary data.</text>
</comment>